<reference evidence="9 10" key="1">
    <citation type="submission" date="2016-04" db="EMBL/GenBank/DDBJ databases">
        <title>First whole genome shotgun sequence of the bacterium Enteractinococcus sp. strain UASWS1574.</title>
        <authorList>
            <person name="Crovadore J."/>
            <person name="Chablais R."/>
            <person name="Lefort F."/>
        </authorList>
    </citation>
    <scope>NUCLEOTIDE SEQUENCE [LARGE SCALE GENOMIC DNA]</scope>
    <source>
        <strain evidence="9 10">UASWS1574</strain>
    </source>
</reference>
<dbReference type="EMBL" id="LXEY01000015">
    <property type="protein sequence ID" value="OAV61853.1"/>
    <property type="molecule type" value="Genomic_DNA"/>
</dbReference>
<feature type="transmembrane region" description="Helical" evidence="8">
    <location>
        <begin position="21"/>
        <end position="47"/>
    </location>
</feature>
<feature type="transmembrane region" description="Helical" evidence="8">
    <location>
        <begin position="67"/>
        <end position="89"/>
    </location>
</feature>
<dbReference type="OrthoDB" id="3181706at2"/>
<feature type="transmembrane region" description="Helical" evidence="8">
    <location>
        <begin position="192"/>
        <end position="208"/>
    </location>
</feature>
<dbReference type="GO" id="GO:1903785">
    <property type="term" value="P:L-valine transmembrane transport"/>
    <property type="evidence" value="ECO:0007669"/>
    <property type="project" value="TreeGrafter"/>
</dbReference>
<feature type="transmembrane region" description="Helical" evidence="8">
    <location>
        <begin position="214"/>
        <end position="231"/>
    </location>
</feature>
<dbReference type="Proteomes" id="UP000078292">
    <property type="component" value="Unassembled WGS sequence"/>
</dbReference>
<dbReference type="RefSeq" id="WP_043057322.1">
    <property type="nucleotide sequence ID" value="NZ_LXEY01000015.1"/>
</dbReference>
<keyword evidence="3" id="KW-0813">Transport</keyword>
<evidence type="ECO:0000313" key="9">
    <source>
        <dbReference type="EMBL" id="OAV61853.1"/>
    </source>
</evidence>
<name>A0A1B7M0T6_9MICC</name>
<keyword evidence="5 8" id="KW-0812">Transmembrane</keyword>
<protein>
    <submittedName>
        <fullName evidence="9">Branched-chain amino acid transporter AzlC</fullName>
    </submittedName>
</protein>
<evidence type="ECO:0000256" key="3">
    <source>
        <dbReference type="ARBA" id="ARBA00022448"/>
    </source>
</evidence>
<evidence type="ECO:0000256" key="8">
    <source>
        <dbReference type="SAM" id="Phobius"/>
    </source>
</evidence>
<dbReference type="AlphaFoldDB" id="A0A1B7M0T6"/>
<keyword evidence="6 8" id="KW-1133">Transmembrane helix</keyword>
<dbReference type="InterPro" id="IPR011606">
    <property type="entry name" value="Brnchd-chn_aa_trnsp_permease"/>
</dbReference>
<comment type="subcellular location">
    <subcellularLocation>
        <location evidence="1">Cell membrane</location>
        <topology evidence="1">Multi-pass membrane protein</topology>
    </subcellularLocation>
</comment>
<evidence type="ECO:0000256" key="2">
    <source>
        <dbReference type="ARBA" id="ARBA00010735"/>
    </source>
</evidence>
<evidence type="ECO:0000256" key="1">
    <source>
        <dbReference type="ARBA" id="ARBA00004651"/>
    </source>
</evidence>
<gene>
    <name evidence="9" type="ORF">A6F49_08190</name>
</gene>
<proteinExistence type="inferred from homology"/>
<accession>A0A1B7M0T6</accession>
<dbReference type="PANTHER" id="PTHR34979:SF1">
    <property type="entry name" value="INNER MEMBRANE PROTEIN YGAZ"/>
    <property type="match status" value="1"/>
</dbReference>
<evidence type="ECO:0000256" key="7">
    <source>
        <dbReference type="ARBA" id="ARBA00023136"/>
    </source>
</evidence>
<keyword evidence="4" id="KW-1003">Cell membrane</keyword>
<comment type="similarity">
    <text evidence="2">Belongs to the AzlC family.</text>
</comment>
<keyword evidence="10" id="KW-1185">Reference proteome</keyword>
<dbReference type="Pfam" id="PF03591">
    <property type="entry name" value="AzlC"/>
    <property type="match status" value="1"/>
</dbReference>
<dbReference type="STRING" id="1837282.A6F49_08190"/>
<evidence type="ECO:0000313" key="10">
    <source>
        <dbReference type="Proteomes" id="UP000078292"/>
    </source>
</evidence>
<evidence type="ECO:0000256" key="5">
    <source>
        <dbReference type="ARBA" id="ARBA00022692"/>
    </source>
</evidence>
<evidence type="ECO:0000256" key="6">
    <source>
        <dbReference type="ARBA" id="ARBA00022989"/>
    </source>
</evidence>
<dbReference type="PANTHER" id="PTHR34979">
    <property type="entry name" value="INNER MEMBRANE PROTEIN YGAZ"/>
    <property type="match status" value="1"/>
</dbReference>
<comment type="caution">
    <text evidence="9">The sequence shown here is derived from an EMBL/GenBank/DDBJ whole genome shotgun (WGS) entry which is preliminary data.</text>
</comment>
<dbReference type="GO" id="GO:0005886">
    <property type="term" value="C:plasma membrane"/>
    <property type="evidence" value="ECO:0007669"/>
    <property type="project" value="UniProtKB-SubCell"/>
</dbReference>
<keyword evidence="7 8" id="KW-0472">Membrane</keyword>
<sequence length="244" mass="26422">MHKESPAATPPMDRRQEILAGLRLGVGPGLGLFPMGLALGLLAIQSGLPGWAVPALSIFGYAGSLEFLMIDLLMTGTGLVTIAVTTFFVNFRHIFYAFSFPLHVVKNPIAKFYSMHALIDEAYAVAAANPTGWTGPRLLAMQISMQLYWVSGGIVGVLVAWAIPGTIEGLDFALLALFITLTLDAVRTREQLPSLIIATIAFFAALFITPDQIIFAGMIIFMALLTIRYFTAKRKGGLYDPARN</sequence>
<organism evidence="9 10">
    <name type="scientific">Enteractinococcus helveticum</name>
    <dbReference type="NCBI Taxonomy" id="1837282"/>
    <lineage>
        <taxon>Bacteria</taxon>
        <taxon>Bacillati</taxon>
        <taxon>Actinomycetota</taxon>
        <taxon>Actinomycetes</taxon>
        <taxon>Micrococcales</taxon>
        <taxon>Micrococcaceae</taxon>
    </lineage>
</organism>
<evidence type="ECO:0000256" key="4">
    <source>
        <dbReference type="ARBA" id="ARBA00022475"/>
    </source>
</evidence>